<accession>A0A172TMY6</accession>
<keyword evidence="3" id="KW-1003">Cell membrane</keyword>
<dbReference type="AlphaFoldDB" id="A0A172TMY6"/>
<dbReference type="OrthoDB" id="2416742at2"/>
<feature type="transmembrane region" description="Helical" evidence="7">
    <location>
        <begin position="199"/>
        <end position="223"/>
    </location>
</feature>
<feature type="transmembrane region" description="Helical" evidence="7">
    <location>
        <begin position="12"/>
        <end position="34"/>
    </location>
</feature>
<feature type="transmembrane region" description="Helical" evidence="7">
    <location>
        <begin position="80"/>
        <end position="105"/>
    </location>
</feature>
<proteinExistence type="inferred from homology"/>
<evidence type="ECO:0000256" key="1">
    <source>
        <dbReference type="ARBA" id="ARBA00004651"/>
    </source>
</evidence>
<evidence type="ECO:0000313" key="9">
    <source>
        <dbReference type="Proteomes" id="UP000076927"/>
    </source>
</evidence>
<feature type="transmembrane region" description="Helical" evidence="7">
    <location>
        <begin position="163"/>
        <end position="187"/>
    </location>
</feature>
<dbReference type="Proteomes" id="UP000076927">
    <property type="component" value="Chromosome"/>
</dbReference>
<evidence type="ECO:0000256" key="4">
    <source>
        <dbReference type="ARBA" id="ARBA00022692"/>
    </source>
</evidence>
<dbReference type="Pfam" id="PF02322">
    <property type="entry name" value="Cyt_bd_oxida_II"/>
    <property type="match status" value="1"/>
</dbReference>
<comment type="similarity">
    <text evidence="2">Belongs to the cytochrome ubiquinol oxidase subunit 2 family.</text>
</comment>
<dbReference type="InterPro" id="IPR003317">
    <property type="entry name" value="Cyt-d_oxidase_su2"/>
</dbReference>
<keyword evidence="4 7" id="KW-0812">Transmembrane</keyword>
<dbReference type="EMBL" id="CP011388">
    <property type="protein sequence ID" value="ANE48425.1"/>
    <property type="molecule type" value="Genomic_DNA"/>
</dbReference>
<name>A0A172TMY6_9BACL</name>
<sequence>MSYELLGITVLWTFLYGYLIVASVDFGAGFFSYYSELTGKKNVIHHIIQRYLSPVWEVTNVFLIFFMVGIVGFFPDTAYYYGTALLIPGSVAIILLAIRGSYYAFANYGSKKDNRFYLFLYGATGLLIPASLSTVLTLSEGGFIEERGNKVIFLYEKLFTSSYSWSVVLLAIVSVLYISAVFLTYYASRANDGAALQLLRRYALGWSMPTILSSMLVFFAISRHNPVHFERMVDLFWMFALSFICFAVAVYLVWTRKAYGLAFVFVMLQFAFAFFGYGAAHMPHILYPYLTIYDNFTNDTMAVALIVVFILGLLVLIPSLALLMRLFLFDAKYVQGQTKPAK</sequence>
<protein>
    <submittedName>
        <fullName evidence="8">Cytochrome D ubiquinol oxidase subunit II</fullName>
    </submittedName>
</protein>
<keyword evidence="6 7" id="KW-0472">Membrane</keyword>
<dbReference type="RefSeq" id="WP_068610256.1">
    <property type="nucleotide sequence ID" value="NZ_CP011388.1"/>
</dbReference>
<feature type="transmembrane region" description="Helical" evidence="7">
    <location>
        <begin position="117"/>
        <end position="138"/>
    </location>
</feature>
<dbReference type="KEGG" id="pswu:SY83_21480"/>
<evidence type="ECO:0000256" key="3">
    <source>
        <dbReference type="ARBA" id="ARBA00022475"/>
    </source>
</evidence>
<feature type="transmembrane region" description="Helical" evidence="7">
    <location>
        <begin position="300"/>
        <end position="323"/>
    </location>
</feature>
<organism evidence="8 9">
    <name type="scientific">Paenibacillus swuensis</name>
    <dbReference type="NCBI Taxonomy" id="1178515"/>
    <lineage>
        <taxon>Bacteria</taxon>
        <taxon>Bacillati</taxon>
        <taxon>Bacillota</taxon>
        <taxon>Bacilli</taxon>
        <taxon>Bacillales</taxon>
        <taxon>Paenibacillaceae</taxon>
        <taxon>Paenibacillus</taxon>
    </lineage>
</organism>
<feature type="transmembrane region" description="Helical" evidence="7">
    <location>
        <begin position="261"/>
        <end position="280"/>
    </location>
</feature>
<reference evidence="8 9" key="1">
    <citation type="submission" date="2015-01" db="EMBL/GenBank/DDBJ databases">
        <title>Paenibacillus swuensis/DY6/whole genome sequencing.</title>
        <authorList>
            <person name="Kim M.K."/>
            <person name="Srinivasan S."/>
            <person name="Lee J.-J."/>
        </authorList>
    </citation>
    <scope>NUCLEOTIDE SEQUENCE [LARGE SCALE GENOMIC DNA]</scope>
    <source>
        <strain evidence="8 9">DY6</strain>
    </source>
</reference>
<comment type="subcellular location">
    <subcellularLocation>
        <location evidence="1">Cell membrane</location>
        <topology evidence="1">Multi-pass membrane protein</topology>
    </subcellularLocation>
</comment>
<evidence type="ECO:0000313" key="8">
    <source>
        <dbReference type="EMBL" id="ANE48425.1"/>
    </source>
</evidence>
<evidence type="ECO:0000256" key="6">
    <source>
        <dbReference type="ARBA" id="ARBA00023136"/>
    </source>
</evidence>
<gene>
    <name evidence="8" type="ORF">SY83_21480</name>
</gene>
<dbReference type="PATRIC" id="fig|1178515.4.peg.4353"/>
<evidence type="ECO:0000256" key="7">
    <source>
        <dbReference type="SAM" id="Phobius"/>
    </source>
</evidence>
<evidence type="ECO:0000256" key="2">
    <source>
        <dbReference type="ARBA" id="ARBA00007543"/>
    </source>
</evidence>
<feature type="transmembrane region" description="Helical" evidence="7">
    <location>
        <begin position="55"/>
        <end position="74"/>
    </location>
</feature>
<evidence type="ECO:0000256" key="5">
    <source>
        <dbReference type="ARBA" id="ARBA00022989"/>
    </source>
</evidence>
<dbReference type="GO" id="GO:0005886">
    <property type="term" value="C:plasma membrane"/>
    <property type="evidence" value="ECO:0007669"/>
    <property type="project" value="UniProtKB-SubCell"/>
</dbReference>
<keyword evidence="9" id="KW-1185">Reference proteome</keyword>
<feature type="transmembrane region" description="Helical" evidence="7">
    <location>
        <begin position="235"/>
        <end position="254"/>
    </location>
</feature>
<dbReference type="STRING" id="1178515.SY83_21480"/>
<keyword evidence="5 7" id="KW-1133">Transmembrane helix</keyword>